<feature type="transmembrane region" description="Helical" evidence="1">
    <location>
        <begin position="196"/>
        <end position="215"/>
    </location>
</feature>
<name>A0A6V8SME2_9CLOT</name>
<feature type="transmembrane region" description="Helical" evidence="1">
    <location>
        <begin position="50"/>
        <end position="74"/>
    </location>
</feature>
<dbReference type="InterPro" id="IPR006938">
    <property type="entry name" value="DUF624"/>
</dbReference>
<evidence type="ECO:0008006" key="4">
    <source>
        <dbReference type="Google" id="ProtNLM"/>
    </source>
</evidence>
<protein>
    <recommendedName>
        <fullName evidence="4">DUF624 domain-containing protein</fullName>
    </recommendedName>
</protein>
<feature type="transmembrane region" description="Helical" evidence="1">
    <location>
        <begin position="172"/>
        <end position="189"/>
    </location>
</feature>
<keyword evidence="1" id="KW-0472">Membrane</keyword>
<dbReference type="Proteomes" id="UP000580568">
    <property type="component" value="Unassembled WGS sequence"/>
</dbReference>
<comment type="caution">
    <text evidence="2">The sequence shown here is derived from an EMBL/GenBank/DDBJ whole genome shotgun (WGS) entry which is preliminary data.</text>
</comment>
<dbReference type="AlphaFoldDB" id="A0A6V8SME2"/>
<dbReference type="Pfam" id="PF04854">
    <property type="entry name" value="DUF624"/>
    <property type="match status" value="1"/>
</dbReference>
<dbReference type="RefSeq" id="WP_183277502.1">
    <property type="nucleotide sequence ID" value="NZ_BLZR01000001.1"/>
</dbReference>
<reference evidence="2 3" key="1">
    <citation type="submission" date="2020-07" db="EMBL/GenBank/DDBJ databases">
        <title>A new beta-1,3-glucan-decomposing anaerobic bacterium isolated from anoxic soil subjected to biological soil disinfestation.</title>
        <authorList>
            <person name="Ueki A."/>
            <person name="Tonouchi A."/>
        </authorList>
    </citation>
    <scope>NUCLEOTIDE SEQUENCE [LARGE SCALE GENOMIC DNA]</scope>
    <source>
        <strain evidence="2 3">TW1</strain>
    </source>
</reference>
<accession>A0A6V8SME2</accession>
<evidence type="ECO:0000313" key="2">
    <source>
        <dbReference type="EMBL" id="GFP76043.1"/>
    </source>
</evidence>
<dbReference type="EMBL" id="BLZR01000001">
    <property type="protein sequence ID" value="GFP76043.1"/>
    <property type="molecule type" value="Genomic_DNA"/>
</dbReference>
<gene>
    <name evidence="2" type="ORF">bsdtw1_02137</name>
</gene>
<keyword evidence="3" id="KW-1185">Reference proteome</keyword>
<keyword evidence="1" id="KW-1133">Transmembrane helix</keyword>
<evidence type="ECO:0000313" key="3">
    <source>
        <dbReference type="Proteomes" id="UP000580568"/>
    </source>
</evidence>
<evidence type="ECO:0000256" key="1">
    <source>
        <dbReference type="SAM" id="Phobius"/>
    </source>
</evidence>
<proteinExistence type="predicted"/>
<feature type="transmembrane region" description="Helical" evidence="1">
    <location>
        <begin position="20"/>
        <end position="43"/>
    </location>
</feature>
<keyword evidence="1" id="KW-0812">Transmembrane</keyword>
<feature type="transmembrane region" description="Helical" evidence="1">
    <location>
        <begin position="125"/>
        <end position="146"/>
    </location>
</feature>
<sequence length="225" mass="25933">MANNNDFGDSNLSKVLNYVHWFFITNIYFFLCNILFIICAYTVEIKFGNILVFLIALIPTGPSITAVCSSMGKIVREKYLDTTRDFFKAYKDNFFSSMKLWILFLLTTFILLLDIKLCFINKSFLFLLIPTVIILFLLVLIFSYAFPLLSRFSMKTIDIIKLSVYLALKNPLISLINITVLIVSTLLFFEGRGIIGLFLGSLASYAIIFNMRRIFDYVEKKFVSP</sequence>
<organism evidence="2 3">
    <name type="scientific">Clostridium fungisolvens</name>
    <dbReference type="NCBI Taxonomy" id="1604897"/>
    <lineage>
        <taxon>Bacteria</taxon>
        <taxon>Bacillati</taxon>
        <taxon>Bacillota</taxon>
        <taxon>Clostridia</taxon>
        <taxon>Eubacteriales</taxon>
        <taxon>Clostridiaceae</taxon>
        <taxon>Clostridium</taxon>
    </lineage>
</organism>
<feature type="transmembrane region" description="Helical" evidence="1">
    <location>
        <begin position="94"/>
        <end position="113"/>
    </location>
</feature>